<dbReference type="GO" id="GO:0098552">
    <property type="term" value="C:side of membrane"/>
    <property type="evidence" value="ECO:0007669"/>
    <property type="project" value="UniProtKB-KW"/>
</dbReference>
<evidence type="ECO:0000256" key="5">
    <source>
        <dbReference type="ARBA" id="ARBA00022723"/>
    </source>
</evidence>
<comment type="subcellular location">
    <subcellularLocation>
        <location evidence="2">Cell membrane</location>
        <topology evidence="2">Lipid-anchor</topology>
        <topology evidence="2">GPI-anchor</topology>
    </subcellularLocation>
</comment>
<dbReference type="GO" id="GO:0005886">
    <property type="term" value="C:plasma membrane"/>
    <property type="evidence" value="ECO:0007669"/>
    <property type="project" value="UniProtKB-SubCell"/>
</dbReference>
<dbReference type="Gene3D" id="1.20.1280.50">
    <property type="match status" value="2"/>
</dbReference>
<dbReference type="InterPro" id="IPR036047">
    <property type="entry name" value="F-box-like_dom_sf"/>
</dbReference>
<evidence type="ECO:0000259" key="12">
    <source>
        <dbReference type="PROSITE" id="PS50181"/>
    </source>
</evidence>
<dbReference type="PROSITE" id="PS51677">
    <property type="entry name" value="NODB"/>
    <property type="match status" value="1"/>
</dbReference>
<evidence type="ECO:0000256" key="9">
    <source>
        <dbReference type="ARBA" id="ARBA00023277"/>
    </source>
</evidence>
<keyword evidence="3" id="KW-1003">Cell membrane</keyword>
<dbReference type="Pfam" id="PF01522">
    <property type="entry name" value="Polysacc_deac_1"/>
    <property type="match status" value="1"/>
</dbReference>
<feature type="domain" description="F-box" evidence="12">
    <location>
        <begin position="565"/>
        <end position="611"/>
    </location>
</feature>
<gene>
    <name evidence="14" type="ORF">CVT24_000625</name>
</gene>
<evidence type="ECO:0000256" key="7">
    <source>
        <dbReference type="ARBA" id="ARBA00022801"/>
    </source>
</evidence>
<evidence type="ECO:0000313" key="14">
    <source>
        <dbReference type="EMBL" id="PPR06234.1"/>
    </source>
</evidence>
<evidence type="ECO:0000256" key="1">
    <source>
        <dbReference type="ARBA" id="ARBA00001941"/>
    </source>
</evidence>
<dbReference type="OrthoDB" id="3068592at2759"/>
<dbReference type="SMART" id="SM00256">
    <property type="entry name" value="FBOX"/>
    <property type="match status" value="2"/>
</dbReference>
<dbReference type="PANTHER" id="PTHR46471">
    <property type="entry name" value="CHITIN DEACETYLASE"/>
    <property type="match status" value="1"/>
</dbReference>
<dbReference type="PANTHER" id="PTHR46471:SF2">
    <property type="entry name" value="CHITIN DEACETYLASE-RELATED"/>
    <property type="match status" value="1"/>
</dbReference>
<feature type="domain" description="F-box" evidence="12">
    <location>
        <begin position="1018"/>
        <end position="1064"/>
    </location>
</feature>
<keyword evidence="11" id="KW-0961">Cell wall biogenesis/degradation</keyword>
<organism evidence="14 15">
    <name type="scientific">Panaeolus cyanescens</name>
    <dbReference type="NCBI Taxonomy" id="181874"/>
    <lineage>
        <taxon>Eukaryota</taxon>
        <taxon>Fungi</taxon>
        <taxon>Dikarya</taxon>
        <taxon>Basidiomycota</taxon>
        <taxon>Agaricomycotina</taxon>
        <taxon>Agaricomycetes</taxon>
        <taxon>Agaricomycetidae</taxon>
        <taxon>Agaricales</taxon>
        <taxon>Agaricineae</taxon>
        <taxon>Galeropsidaceae</taxon>
        <taxon>Panaeolus</taxon>
    </lineage>
</organism>
<feature type="domain" description="NodB homology" evidence="13">
    <location>
        <begin position="1"/>
        <end position="169"/>
    </location>
</feature>
<keyword evidence="6" id="KW-0732">Signal</keyword>
<reference evidence="14 15" key="1">
    <citation type="journal article" date="2018" name="Evol. Lett.">
        <title>Horizontal gene cluster transfer increased hallucinogenic mushroom diversity.</title>
        <authorList>
            <person name="Reynolds H.T."/>
            <person name="Vijayakumar V."/>
            <person name="Gluck-Thaler E."/>
            <person name="Korotkin H.B."/>
            <person name="Matheny P.B."/>
            <person name="Slot J.C."/>
        </authorList>
    </citation>
    <scope>NUCLEOTIDE SEQUENCE [LARGE SCALE GENOMIC DNA]</scope>
    <source>
        <strain evidence="14 15">2629</strain>
    </source>
</reference>
<keyword evidence="4" id="KW-0336">GPI-anchor</keyword>
<dbReference type="Proteomes" id="UP000284842">
    <property type="component" value="Unassembled WGS sequence"/>
</dbReference>
<accession>A0A409YT98</accession>
<evidence type="ECO:0000256" key="2">
    <source>
        <dbReference type="ARBA" id="ARBA00004609"/>
    </source>
</evidence>
<evidence type="ECO:0000259" key="13">
    <source>
        <dbReference type="PROSITE" id="PS51677"/>
    </source>
</evidence>
<sequence length="1496" mass="171767">MLDAAGAKGTFFFNGNNRQCIYSEDNVKRVRYAYNRGHQVASHTWGHKDLKTLTWDQIHDEMWRVEQALDRIVGAYPAFMRPPYGSYDQRVIDASRIRGQAVVIWDMDSRDSLGATVQQSINIYQNMMNQRPMPNGNILTLNHETIDTTVFQVIPEVLKRLKQAGYRMVTLAECLGKQPYQSVKAPQERTVCVRLDLVTRERVLWYNLIRNSRARFTLTRRIHACSSQELEDAFIRTQKASYRWSHPNPSSPPRTQRVDLDSYTVHDWNAKLLPGGRWLLKLKYNSELIYADMNAVGESGKCEWRTLVPRHPQTRLDHSFPWAAVEDLLDINGEAEYLTFNIPIAVPIQWERGADCGTQFKIWRCTAEFDDEGYEVGIYASLLSSFDERCLQIDYSKISLRGDFVAYASRDNGVHQLVVVDWKLANGHTKILPRYLFPQRYSLALQHLIILPDRQLLSKGIRPWEILSWNHRAPTTAPPDKTSTQALVRATSHPPITFVEPPAFESLFPPFIWDGIVSFIAFTGPGPRSSDGSKGGSFLARYSDDAAQHMSRKTSDSLPSEPVKEPNLENLPLDVLLEVMILMEWHELLRIRQVCMRLNLVTRQRVLWNDLIRNAPSRFTLTKRMHVCSSQELEDAFLRTQKASYRWTHPDPSKPPRTQQLLGLDHIHVSKSKLLPGGRWLVKLKDNSELLYADMNSVTESGECVWRSLLAPDPDTSAAYSYCRAEIEHLLDIDGETEYLTFNIVIAVPMRCESRTNKGPDTQFNVWRCTAEFDQDGYEIGLSASLLSSFDECHLEVDLRKMCLMGDFVAYSSFSSLSKLQVIIVDWKLANGRREGLSRYLFPQRYDTTLQHLVILPNRQLLCKCMERWDILDWSEKMPTTKPPDNSLPVSLANTTDGSIVPPIFQSSCPPFMRDGVASFIVCTHRSIACFSFTVPNPATPFSSLYNTTTTILRNLNAVPARRVFACTPCRAILRLSDTKLVTATFNENYLKDGYSDMNWSRNASDSLPSEPVEEPSEPNLENLPLDILLQVMALLEWHELLRIRQVCARLDLVTRERVLWYNLIQSSPARFTLTKRTHVCSSQELEDAFIRTQKRSYRWTHPNPISPPRTQRVDLQSVYHGNAKLLPGGRWLLKFEHNSALMYTDMNAVTGSGKHEWRTLVAPHPKADRDLVRGMAWAAMEDLLDIDGDAEYLAFNILIAVPMRWETRNEGVPATQFNIWRCASDFDDNGYEIGLCASLLSSFEERQLDVHFSKISLRGDFIAYTSRIFRLHELVVVDWKLANGHTKTLSRYLFPKIYDATLQNLIILPNRQLLCKGLRRWDIHSWNHMEPTTEPPDNSLIPDRFHADVSPTSTFVDPPSFRSRWPPFIWDDAISFVTWLSSESELVCFVFRLPNPTDPDPSSFLRITTTILQEGLRDIETFYSTPHRALLRLGDSKLVTATYNVDRIKNGYTRANLFEWDDILTSIPIVNMFFDDVSCRCILAGPDEHYLLEFD</sequence>
<keyword evidence="7" id="KW-0378">Hydrolase</keyword>
<evidence type="ECO:0000256" key="11">
    <source>
        <dbReference type="ARBA" id="ARBA00023316"/>
    </source>
</evidence>
<proteinExistence type="predicted"/>
<comment type="caution">
    <text evidence="14">The sequence shown here is derived from an EMBL/GenBank/DDBJ whole genome shotgun (WGS) entry which is preliminary data.</text>
</comment>
<dbReference type="SUPFAM" id="SSF88713">
    <property type="entry name" value="Glycoside hydrolase/deacetylase"/>
    <property type="match status" value="1"/>
</dbReference>
<evidence type="ECO:0000256" key="10">
    <source>
        <dbReference type="ARBA" id="ARBA00023288"/>
    </source>
</evidence>
<keyword evidence="9" id="KW-0119">Carbohydrate metabolism</keyword>
<evidence type="ECO:0000256" key="6">
    <source>
        <dbReference type="ARBA" id="ARBA00022729"/>
    </source>
</evidence>
<comment type="cofactor">
    <cofactor evidence="1">
        <name>Co(2+)</name>
        <dbReference type="ChEBI" id="CHEBI:48828"/>
    </cofactor>
</comment>
<dbReference type="InParanoid" id="A0A409YT98"/>
<dbReference type="GO" id="GO:0016810">
    <property type="term" value="F:hydrolase activity, acting on carbon-nitrogen (but not peptide) bonds"/>
    <property type="evidence" value="ECO:0007669"/>
    <property type="project" value="InterPro"/>
</dbReference>
<dbReference type="SUPFAM" id="SSF81383">
    <property type="entry name" value="F-box domain"/>
    <property type="match status" value="2"/>
</dbReference>
<evidence type="ECO:0000256" key="4">
    <source>
        <dbReference type="ARBA" id="ARBA00022622"/>
    </source>
</evidence>
<evidence type="ECO:0000313" key="15">
    <source>
        <dbReference type="Proteomes" id="UP000284842"/>
    </source>
</evidence>
<dbReference type="InterPro" id="IPR001810">
    <property type="entry name" value="F-box_dom"/>
</dbReference>
<name>A0A409YT98_9AGAR</name>
<dbReference type="InterPro" id="IPR002509">
    <property type="entry name" value="NODB_dom"/>
</dbReference>
<dbReference type="GO" id="GO:0046872">
    <property type="term" value="F:metal ion binding"/>
    <property type="evidence" value="ECO:0007669"/>
    <property type="project" value="UniProtKB-KW"/>
</dbReference>
<evidence type="ECO:0000256" key="8">
    <source>
        <dbReference type="ARBA" id="ARBA00023136"/>
    </source>
</evidence>
<dbReference type="GO" id="GO:0071555">
    <property type="term" value="P:cell wall organization"/>
    <property type="evidence" value="ECO:0007669"/>
    <property type="project" value="UniProtKB-KW"/>
</dbReference>
<dbReference type="GO" id="GO:0005975">
    <property type="term" value="P:carbohydrate metabolic process"/>
    <property type="evidence" value="ECO:0007669"/>
    <property type="project" value="InterPro"/>
</dbReference>
<evidence type="ECO:0000256" key="3">
    <source>
        <dbReference type="ARBA" id="ARBA00022475"/>
    </source>
</evidence>
<dbReference type="InterPro" id="IPR011330">
    <property type="entry name" value="Glyco_hydro/deAcase_b/a-brl"/>
</dbReference>
<keyword evidence="5" id="KW-0479">Metal-binding</keyword>
<dbReference type="EMBL" id="NHTK01000691">
    <property type="protein sequence ID" value="PPR06234.1"/>
    <property type="molecule type" value="Genomic_DNA"/>
</dbReference>
<keyword evidence="15" id="KW-1185">Reference proteome</keyword>
<dbReference type="Gene3D" id="3.20.20.370">
    <property type="entry name" value="Glycoside hydrolase/deacetylase"/>
    <property type="match status" value="1"/>
</dbReference>
<dbReference type="Pfam" id="PF12937">
    <property type="entry name" value="F-box-like"/>
    <property type="match status" value="1"/>
</dbReference>
<keyword evidence="4" id="KW-0325">Glycoprotein</keyword>
<keyword evidence="10" id="KW-0449">Lipoprotein</keyword>
<protein>
    <submittedName>
        <fullName evidence="14">Uncharacterized protein</fullName>
    </submittedName>
</protein>
<keyword evidence="8" id="KW-0472">Membrane</keyword>
<dbReference type="PROSITE" id="PS50181">
    <property type="entry name" value="FBOX"/>
    <property type="match status" value="2"/>
</dbReference>